<dbReference type="KEGG" id="smo:SELMODRAFT_448006"/>
<evidence type="ECO:0000313" key="1">
    <source>
        <dbReference type="EMBL" id="EFJ08637.1"/>
    </source>
</evidence>
<gene>
    <name evidence="1" type="ORF">SELMODRAFT_448006</name>
</gene>
<dbReference type="Gramene" id="EFJ08637">
    <property type="protein sequence ID" value="EFJ08637"/>
    <property type="gene ID" value="SELMODRAFT_448006"/>
</dbReference>
<organism evidence="2">
    <name type="scientific">Selaginella moellendorffii</name>
    <name type="common">Spikemoss</name>
    <dbReference type="NCBI Taxonomy" id="88036"/>
    <lineage>
        <taxon>Eukaryota</taxon>
        <taxon>Viridiplantae</taxon>
        <taxon>Streptophyta</taxon>
        <taxon>Embryophyta</taxon>
        <taxon>Tracheophyta</taxon>
        <taxon>Lycopodiopsida</taxon>
        <taxon>Selaginellales</taxon>
        <taxon>Selaginellaceae</taxon>
        <taxon>Selaginella</taxon>
    </lineage>
</organism>
<keyword evidence="2" id="KW-1185">Reference proteome</keyword>
<sequence length="95" mass="10860">MQAGKTNKENHRSRLSKQRIFAKHSEPVLLGYSSNVLQGSFSIIEKGMRTKIFFPHEEFARPTESRNQRFAKLCPRLRKRAWLSDTSGLSGGPKV</sequence>
<dbReference type="Proteomes" id="UP000001514">
    <property type="component" value="Unassembled WGS sequence"/>
</dbReference>
<protein>
    <submittedName>
        <fullName evidence="1">Uncharacterized protein</fullName>
    </submittedName>
</protein>
<proteinExistence type="predicted"/>
<dbReference type="HOGENOM" id="CLU_2376791_0_0_1"/>
<name>D8T440_SELML</name>
<dbReference type="AlphaFoldDB" id="D8T440"/>
<reference evidence="1 2" key="1">
    <citation type="journal article" date="2011" name="Science">
        <title>The Selaginella genome identifies genetic changes associated with the evolution of vascular plants.</title>
        <authorList>
            <person name="Banks J.A."/>
            <person name="Nishiyama T."/>
            <person name="Hasebe M."/>
            <person name="Bowman J.L."/>
            <person name="Gribskov M."/>
            <person name="dePamphilis C."/>
            <person name="Albert V.A."/>
            <person name="Aono N."/>
            <person name="Aoyama T."/>
            <person name="Ambrose B.A."/>
            <person name="Ashton N.W."/>
            <person name="Axtell M.J."/>
            <person name="Barker E."/>
            <person name="Barker M.S."/>
            <person name="Bennetzen J.L."/>
            <person name="Bonawitz N.D."/>
            <person name="Chapple C."/>
            <person name="Cheng C."/>
            <person name="Correa L.G."/>
            <person name="Dacre M."/>
            <person name="DeBarry J."/>
            <person name="Dreyer I."/>
            <person name="Elias M."/>
            <person name="Engstrom E.M."/>
            <person name="Estelle M."/>
            <person name="Feng L."/>
            <person name="Finet C."/>
            <person name="Floyd S.K."/>
            <person name="Frommer W.B."/>
            <person name="Fujita T."/>
            <person name="Gramzow L."/>
            <person name="Gutensohn M."/>
            <person name="Harholt J."/>
            <person name="Hattori M."/>
            <person name="Heyl A."/>
            <person name="Hirai T."/>
            <person name="Hiwatashi Y."/>
            <person name="Ishikawa M."/>
            <person name="Iwata M."/>
            <person name="Karol K.G."/>
            <person name="Koehler B."/>
            <person name="Kolukisaoglu U."/>
            <person name="Kubo M."/>
            <person name="Kurata T."/>
            <person name="Lalonde S."/>
            <person name="Li K."/>
            <person name="Li Y."/>
            <person name="Litt A."/>
            <person name="Lyons E."/>
            <person name="Manning G."/>
            <person name="Maruyama T."/>
            <person name="Michael T.P."/>
            <person name="Mikami K."/>
            <person name="Miyazaki S."/>
            <person name="Morinaga S."/>
            <person name="Murata T."/>
            <person name="Mueller-Roeber B."/>
            <person name="Nelson D.R."/>
            <person name="Obara M."/>
            <person name="Oguri Y."/>
            <person name="Olmstead R.G."/>
            <person name="Onodera N."/>
            <person name="Petersen B.L."/>
            <person name="Pils B."/>
            <person name="Prigge M."/>
            <person name="Rensing S.A."/>
            <person name="Riano-Pachon D.M."/>
            <person name="Roberts A.W."/>
            <person name="Sato Y."/>
            <person name="Scheller H.V."/>
            <person name="Schulz B."/>
            <person name="Schulz C."/>
            <person name="Shakirov E.V."/>
            <person name="Shibagaki N."/>
            <person name="Shinohara N."/>
            <person name="Shippen D.E."/>
            <person name="Soerensen I."/>
            <person name="Sotooka R."/>
            <person name="Sugimoto N."/>
            <person name="Sugita M."/>
            <person name="Sumikawa N."/>
            <person name="Tanurdzic M."/>
            <person name="Theissen G."/>
            <person name="Ulvskov P."/>
            <person name="Wakazuki S."/>
            <person name="Weng J.K."/>
            <person name="Willats W.W."/>
            <person name="Wipf D."/>
            <person name="Wolf P.G."/>
            <person name="Yang L."/>
            <person name="Zimmer A.D."/>
            <person name="Zhu Q."/>
            <person name="Mitros T."/>
            <person name="Hellsten U."/>
            <person name="Loque D."/>
            <person name="Otillar R."/>
            <person name="Salamov A."/>
            <person name="Schmutz J."/>
            <person name="Shapiro H."/>
            <person name="Lindquist E."/>
            <person name="Lucas S."/>
            <person name="Rokhsar D."/>
            <person name="Grigoriev I.V."/>
        </authorList>
    </citation>
    <scope>NUCLEOTIDE SEQUENCE [LARGE SCALE GENOMIC DNA]</scope>
</reference>
<dbReference type="EMBL" id="GL377672">
    <property type="protein sequence ID" value="EFJ08637.1"/>
    <property type="molecule type" value="Genomic_DNA"/>
</dbReference>
<evidence type="ECO:0000313" key="2">
    <source>
        <dbReference type="Proteomes" id="UP000001514"/>
    </source>
</evidence>
<dbReference type="InParanoid" id="D8T440"/>
<accession>D8T440</accession>